<dbReference type="SUPFAM" id="SSF158504">
    <property type="entry name" value="BH2638-like"/>
    <property type="match status" value="1"/>
</dbReference>
<organism evidence="1 2">
    <name type="scientific">Exiguobacterium aurantiacum</name>
    <dbReference type="NCBI Taxonomy" id="33987"/>
    <lineage>
        <taxon>Bacteria</taxon>
        <taxon>Bacillati</taxon>
        <taxon>Bacillota</taxon>
        <taxon>Bacilli</taxon>
        <taxon>Bacillales</taxon>
        <taxon>Bacillales Family XII. Incertae Sedis</taxon>
        <taxon>Exiguobacterium</taxon>
    </lineage>
</organism>
<dbReference type="Pfam" id="PF05256">
    <property type="entry name" value="UPF0223"/>
    <property type="match status" value="1"/>
</dbReference>
<dbReference type="Proteomes" id="UP000254060">
    <property type="component" value="Unassembled WGS sequence"/>
</dbReference>
<dbReference type="AlphaFoldDB" id="A0A377FWA7"/>
<name>A0A377FWA7_9BACL</name>
<proteinExistence type="predicted"/>
<dbReference type="EMBL" id="UGGP01000001">
    <property type="protein sequence ID" value="STO08593.1"/>
    <property type="molecule type" value="Genomic_DNA"/>
</dbReference>
<sequence length="88" mass="10090">MQINYPINPDWTTEELIDVVEFYNQVALANESGVDREAFLDAYRSFKQIVTSKSEEKQLSAVHDEQTGYSTYRTVQAALKSNTKILKL</sequence>
<dbReference type="RefSeq" id="WP_029335512.1">
    <property type="nucleotide sequence ID" value="NZ_UGGP01000001.1"/>
</dbReference>
<gene>
    <name evidence="1" type="ORF">NCTC13163_01966</name>
</gene>
<evidence type="ECO:0000313" key="1">
    <source>
        <dbReference type="EMBL" id="STO08593.1"/>
    </source>
</evidence>
<reference evidence="1 2" key="1">
    <citation type="submission" date="2018-06" db="EMBL/GenBank/DDBJ databases">
        <authorList>
            <consortium name="Pathogen Informatics"/>
            <person name="Doyle S."/>
        </authorList>
    </citation>
    <scope>NUCLEOTIDE SEQUENCE [LARGE SCALE GENOMIC DNA]</scope>
    <source>
        <strain evidence="1 2">NCTC13163</strain>
    </source>
</reference>
<evidence type="ECO:0000313" key="2">
    <source>
        <dbReference type="Proteomes" id="UP000254060"/>
    </source>
</evidence>
<dbReference type="STRING" id="1397694.GCA_000702585_02459"/>
<dbReference type="Gene3D" id="1.10.220.80">
    <property type="entry name" value="BH2638-like"/>
    <property type="match status" value="1"/>
</dbReference>
<dbReference type="NCBIfam" id="NF003353">
    <property type="entry name" value="PRK04387.1"/>
    <property type="match status" value="1"/>
</dbReference>
<dbReference type="InterPro" id="IPR023324">
    <property type="entry name" value="BH2638-like_sf"/>
</dbReference>
<protein>
    <submittedName>
        <fullName evidence="1">Uncharacterized protein</fullName>
    </submittedName>
</protein>
<dbReference type="InterPro" id="IPR007920">
    <property type="entry name" value="UPF0223"/>
</dbReference>
<dbReference type="PIRSF" id="PIRSF037260">
    <property type="entry name" value="UPF0223"/>
    <property type="match status" value="1"/>
</dbReference>
<accession>A0A377FWA7</accession>